<evidence type="ECO:0000313" key="2">
    <source>
        <dbReference type="Proteomes" id="UP001141806"/>
    </source>
</evidence>
<keyword evidence="2" id="KW-1185">Reference proteome</keyword>
<gene>
    <name evidence="1" type="ORF">NE237_032311</name>
</gene>
<reference evidence="1" key="1">
    <citation type="journal article" date="2023" name="Plant J.">
        <title>The genome of the king protea, Protea cynaroides.</title>
        <authorList>
            <person name="Chang J."/>
            <person name="Duong T.A."/>
            <person name="Schoeman C."/>
            <person name="Ma X."/>
            <person name="Roodt D."/>
            <person name="Barker N."/>
            <person name="Li Z."/>
            <person name="Van de Peer Y."/>
            <person name="Mizrachi E."/>
        </authorList>
    </citation>
    <scope>NUCLEOTIDE SEQUENCE</scope>
    <source>
        <tissue evidence="1">Young leaves</tissue>
    </source>
</reference>
<dbReference type="AlphaFoldDB" id="A0A9Q0L404"/>
<name>A0A9Q0L404_9MAGN</name>
<evidence type="ECO:0000313" key="1">
    <source>
        <dbReference type="EMBL" id="KAJ4981474.1"/>
    </source>
</evidence>
<organism evidence="1 2">
    <name type="scientific">Protea cynaroides</name>
    <dbReference type="NCBI Taxonomy" id="273540"/>
    <lineage>
        <taxon>Eukaryota</taxon>
        <taxon>Viridiplantae</taxon>
        <taxon>Streptophyta</taxon>
        <taxon>Embryophyta</taxon>
        <taxon>Tracheophyta</taxon>
        <taxon>Spermatophyta</taxon>
        <taxon>Magnoliopsida</taxon>
        <taxon>Proteales</taxon>
        <taxon>Proteaceae</taxon>
        <taxon>Protea</taxon>
    </lineage>
</organism>
<proteinExistence type="predicted"/>
<dbReference type="Proteomes" id="UP001141806">
    <property type="component" value="Unassembled WGS sequence"/>
</dbReference>
<comment type="caution">
    <text evidence="1">The sequence shown here is derived from an EMBL/GenBank/DDBJ whole genome shotgun (WGS) entry which is preliminary data.</text>
</comment>
<accession>A0A9Q0L404</accession>
<sequence>MSASGLRPLAPGAGVISGGHGYGRGSGVNPNAMVLWDRDVFLHPIQGISEKISSQSRSISHVIGIQSTATTSSTGMVTEQAGVVFSVGSNGRLRNQTKHDGYRHVRFDNSHLQDGVVDRVVQDSVSQLHGSVSMSGRVLCNQGDRISPAILMENASNRVSIGIRRRVDDPQRMVATTGVVNLLNGGIDQLSHVGSSSGVVVNFATRPLSVSKPVTEMDHQAVSAVDGVAKKVLERSHLDIGKLLGFSSMETGVSPAGNNPGDKSVPSVAQHAPAGMSRYARKHGRWQLDLRRKASVHIQEGRVLQLYYQGYPT</sequence>
<protein>
    <submittedName>
        <fullName evidence="1">Uncharacterized protein</fullName>
    </submittedName>
</protein>
<dbReference type="EMBL" id="JAMYWD010000001">
    <property type="protein sequence ID" value="KAJ4981474.1"/>
    <property type="molecule type" value="Genomic_DNA"/>
</dbReference>